<evidence type="ECO:0000313" key="2">
    <source>
        <dbReference type="Proteomes" id="UP000005237"/>
    </source>
</evidence>
<reference evidence="1" key="2">
    <citation type="submission" date="2022-06" db="UniProtKB">
        <authorList>
            <consortium name="EnsemblMetazoa"/>
        </authorList>
    </citation>
    <scope>IDENTIFICATION</scope>
    <source>
        <strain evidence="1">DF5081</strain>
    </source>
</reference>
<dbReference type="AlphaFoldDB" id="A0A8R1I4M5"/>
<evidence type="ECO:0000313" key="1">
    <source>
        <dbReference type="EnsemblMetazoa" id="CJA22248.1"/>
    </source>
</evidence>
<proteinExistence type="predicted"/>
<name>A0A8R1I4M5_CAEJA</name>
<reference evidence="2" key="1">
    <citation type="submission" date="2010-08" db="EMBL/GenBank/DDBJ databases">
        <authorList>
            <consortium name="Caenorhabditis japonica Sequencing Consortium"/>
            <person name="Wilson R.K."/>
        </authorList>
    </citation>
    <scope>NUCLEOTIDE SEQUENCE [LARGE SCALE GENOMIC DNA]</scope>
    <source>
        <strain evidence="2">DF5081</strain>
    </source>
</reference>
<sequence>MPCGALQTRSLRTVEEAATLAMRECGKLRERGRCIALISLNLTPNACEIYCAIGASLQRFIPSISISKS</sequence>
<accession>A0A8R1I4M5</accession>
<dbReference type="Proteomes" id="UP000005237">
    <property type="component" value="Unassembled WGS sequence"/>
</dbReference>
<keyword evidence="2" id="KW-1185">Reference proteome</keyword>
<organism evidence="1 2">
    <name type="scientific">Caenorhabditis japonica</name>
    <dbReference type="NCBI Taxonomy" id="281687"/>
    <lineage>
        <taxon>Eukaryota</taxon>
        <taxon>Metazoa</taxon>
        <taxon>Ecdysozoa</taxon>
        <taxon>Nematoda</taxon>
        <taxon>Chromadorea</taxon>
        <taxon>Rhabditida</taxon>
        <taxon>Rhabditina</taxon>
        <taxon>Rhabditomorpha</taxon>
        <taxon>Rhabditoidea</taxon>
        <taxon>Rhabditidae</taxon>
        <taxon>Peloderinae</taxon>
        <taxon>Caenorhabditis</taxon>
    </lineage>
</organism>
<dbReference type="EnsemblMetazoa" id="CJA22248.1">
    <property type="protein sequence ID" value="CJA22248.1"/>
    <property type="gene ID" value="WBGene00177820"/>
</dbReference>
<protein>
    <submittedName>
        <fullName evidence="1">Uncharacterized protein</fullName>
    </submittedName>
</protein>